<evidence type="ECO:0000259" key="1">
    <source>
        <dbReference type="PROSITE" id="PS50404"/>
    </source>
</evidence>
<name>A0A3B0TS69_9ZZZZ</name>
<dbReference type="SUPFAM" id="SSF52833">
    <property type="entry name" value="Thioredoxin-like"/>
    <property type="match status" value="1"/>
</dbReference>
<protein>
    <submittedName>
        <fullName evidence="3">Glutathione S-transferase</fullName>
        <ecNumber evidence="3">2.5.1.18</ecNumber>
    </submittedName>
</protein>
<dbReference type="PANTHER" id="PTHR44051">
    <property type="entry name" value="GLUTATHIONE S-TRANSFERASE-RELATED"/>
    <property type="match status" value="1"/>
</dbReference>
<dbReference type="InterPro" id="IPR040079">
    <property type="entry name" value="Glutathione_S-Trfase"/>
</dbReference>
<dbReference type="GO" id="GO:0004364">
    <property type="term" value="F:glutathione transferase activity"/>
    <property type="evidence" value="ECO:0007669"/>
    <property type="project" value="UniProtKB-EC"/>
</dbReference>
<evidence type="ECO:0000259" key="2">
    <source>
        <dbReference type="PROSITE" id="PS50405"/>
    </source>
</evidence>
<dbReference type="SFLD" id="SFLDG00358">
    <property type="entry name" value="Main_(cytGST)"/>
    <property type="match status" value="1"/>
</dbReference>
<dbReference type="PROSITE" id="PS50404">
    <property type="entry name" value="GST_NTER"/>
    <property type="match status" value="1"/>
</dbReference>
<dbReference type="PANTHER" id="PTHR44051:SF8">
    <property type="entry name" value="GLUTATHIONE S-TRANSFERASE GSTA"/>
    <property type="match status" value="1"/>
</dbReference>
<dbReference type="Gene3D" id="1.20.1050.10">
    <property type="match status" value="1"/>
</dbReference>
<dbReference type="CDD" id="cd03046">
    <property type="entry name" value="GST_N_GTT1_like"/>
    <property type="match status" value="1"/>
</dbReference>
<dbReference type="PROSITE" id="PS50405">
    <property type="entry name" value="GST_CTER"/>
    <property type="match status" value="1"/>
</dbReference>
<dbReference type="SUPFAM" id="SSF47616">
    <property type="entry name" value="GST C-terminal domain-like"/>
    <property type="match status" value="1"/>
</dbReference>
<dbReference type="EMBL" id="UOEQ01000353">
    <property type="protein sequence ID" value="VAW21465.1"/>
    <property type="molecule type" value="Genomic_DNA"/>
</dbReference>
<organism evidence="3">
    <name type="scientific">hydrothermal vent metagenome</name>
    <dbReference type="NCBI Taxonomy" id="652676"/>
    <lineage>
        <taxon>unclassified sequences</taxon>
        <taxon>metagenomes</taxon>
        <taxon>ecological metagenomes</taxon>
    </lineage>
</organism>
<proteinExistence type="predicted"/>
<dbReference type="Gene3D" id="3.40.30.10">
    <property type="entry name" value="Glutaredoxin"/>
    <property type="match status" value="1"/>
</dbReference>
<gene>
    <name evidence="3" type="ORF">MNBD_ALPHA11-1732</name>
</gene>
<dbReference type="InterPro" id="IPR036249">
    <property type="entry name" value="Thioredoxin-like_sf"/>
</dbReference>
<keyword evidence="3" id="KW-0808">Transferase</keyword>
<dbReference type="SFLD" id="SFLDG01150">
    <property type="entry name" value="Main.1:_Beta-like"/>
    <property type="match status" value="1"/>
</dbReference>
<reference evidence="3" key="1">
    <citation type="submission" date="2018-06" db="EMBL/GenBank/DDBJ databases">
        <authorList>
            <person name="Zhirakovskaya E."/>
        </authorList>
    </citation>
    <scope>NUCLEOTIDE SEQUENCE</scope>
</reference>
<dbReference type="InterPro" id="IPR004046">
    <property type="entry name" value="GST_C"/>
</dbReference>
<sequence>MLKLMGSPGSRAFRVIWLLEELELEYKLLNLPPHHKELLTFNPSGKVPALLDGDTCIIDSAAICHYLADKHQEFTFSPGTKQRALQDSFTFFALDDFETPLWTHGKNIFALPEAQRVPQILDQCKNEFAKALKTFEIRLGDNEYVMGETFTIADIFLTHCMTWATSSRFEIPKGNLSRYIKNARSRPAYLRASEVRRQQSR</sequence>
<feature type="domain" description="GST C-terminal" evidence="2">
    <location>
        <begin position="79"/>
        <end position="201"/>
    </location>
</feature>
<dbReference type="EC" id="2.5.1.18" evidence="3"/>
<dbReference type="InterPro" id="IPR036282">
    <property type="entry name" value="Glutathione-S-Trfase_C_sf"/>
</dbReference>
<dbReference type="AlphaFoldDB" id="A0A3B0TS69"/>
<accession>A0A3B0TS69</accession>
<dbReference type="Pfam" id="PF00043">
    <property type="entry name" value="GST_C"/>
    <property type="match status" value="1"/>
</dbReference>
<dbReference type="InterPro" id="IPR010987">
    <property type="entry name" value="Glutathione-S-Trfase_C-like"/>
</dbReference>
<feature type="domain" description="GST N-terminal" evidence="1">
    <location>
        <begin position="1"/>
        <end position="75"/>
    </location>
</feature>
<dbReference type="SFLD" id="SFLDS00019">
    <property type="entry name" value="Glutathione_Transferase_(cytos"/>
    <property type="match status" value="1"/>
</dbReference>
<evidence type="ECO:0000313" key="3">
    <source>
        <dbReference type="EMBL" id="VAW21465.1"/>
    </source>
</evidence>
<dbReference type="InterPro" id="IPR004045">
    <property type="entry name" value="Glutathione_S-Trfase_N"/>
</dbReference>
<dbReference type="Pfam" id="PF02798">
    <property type="entry name" value="GST_N"/>
    <property type="match status" value="1"/>
</dbReference>